<protein>
    <submittedName>
        <fullName evidence="2 3">Single-strand DNA-binding protein</fullName>
    </submittedName>
</protein>
<dbReference type="EMBL" id="ATLV01021493">
    <property type="status" value="NOT_ANNOTATED_CDS"/>
    <property type="molecule type" value="Genomic_DNA"/>
</dbReference>
<keyword evidence="4" id="KW-1185">Reference proteome</keyword>
<dbReference type="VEuPathDB" id="VectorBase:ASIC014592"/>
<name>A0A084W8L2_ANOSI</name>
<dbReference type="GO" id="GO:0003677">
    <property type="term" value="F:DNA binding"/>
    <property type="evidence" value="ECO:0007669"/>
    <property type="project" value="UniProtKB-KW"/>
</dbReference>
<dbReference type="Proteomes" id="UP000030765">
    <property type="component" value="Unassembled WGS sequence"/>
</dbReference>
<sequence length="84" mass="9630">MRQNEYWEDRSTEWTDGNTNFNTCGASSRTLRRGQCGTVNKTEPVEPEMITRRRTERSDSIPNPAAPNDNDTFDCKYLSDVKAP</sequence>
<dbReference type="EMBL" id="KE525319">
    <property type="protein sequence ID" value="KFB46556.1"/>
    <property type="molecule type" value="Genomic_DNA"/>
</dbReference>
<organism evidence="2">
    <name type="scientific">Anopheles sinensis</name>
    <name type="common">Mosquito</name>
    <dbReference type="NCBI Taxonomy" id="74873"/>
    <lineage>
        <taxon>Eukaryota</taxon>
        <taxon>Metazoa</taxon>
        <taxon>Ecdysozoa</taxon>
        <taxon>Arthropoda</taxon>
        <taxon>Hexapoda</taxon>
        <taxon>Insecta</taxon>
        <taxon>Pterygota</taxon>
        <taxon>Neoptera</taxon>
        <taxon>Endopterygota</taxon>
        <taxon>Diptera</taxon>
        <taxon>Nematocera</taxon>
        <taxon>Culicoidea</taxon>
        <taxon>Culicidae</taxon>
        <taxon>Anophelinae</taxon>
        <taxon>Anopheles</taxon>
    </lineage>
</organism>
<evidence type="ECO:0000313" key="2">
    <source>
        <dbReference type="EMBL" id="KFB46556.1"/>
    </source>
</evidence>
<dbReference type="EnsemblMetazoa" id="ASIC014592-RA">
    <property type="protein sequence ID" value="ASIC014592-PA"/>
    <property type="gene ID" value="ASIC014592"/>
</dbReference>
<reference evidence="2 4" key="1">
    <citation type="journal article" date="2014" name="BMC Genomics">
        <title>Genome sequence of Anopheles sinensis provides insight into genetics basis of mosquito competence for malaria parasites.</title>
        <authorList>
            <person name="Zhou D."/>
            <person name="Zhang D."/>
            <person name="Ding G."/>
            <person name="Shi L."/>
            <person name="Hou Q."/>
            <person name="Ye Y."/>
            <person name="Xu Y."/>
            <person name="Zhou H."/>
            <person name="Xiong C."/>
            <person name="Li S."/>
            <person name="Yu J."/>
            <person name="Hong S."/>
            <person name="Yu X."/>
            <person name="Zou P."/>
            <person name="Chen C."/>
            <person name="Chang X."/>
            <person name="Wang W."/>
            <person name="Lv Y."/>
            <person name="Sun Y."/>
            <person name="Ma L."/>
            <person name="Shen B."/>
            <person name="Zhu C."/>
        </authorList>
    </citation>
    <scope>NUCLEOTIDE SEQUENCE [LARGE SCALE GENOMIC DNA]</scope>
</reference>
<evidence type="ECO:0000313" key="3">
    <source>
        <dbReference type="EnsemblMetazoa" id="ASIC014592-PA"/>
    </source>
</evidence>
<gene>
    <name evidence="2" type="ORF">ZHAS_00014592</name>
</gene>
<dbReference type="AlphaFoldDB" id="A0A084W8L2"/>
<feature type="compositionally biased region" description="Basic and acidic residues" evidence="1">
    <location>
        <begin position="73"/>
        <end position="84"/>
    </location>
</feature>
<accession>A0A084W8L2</accession>
<reference evidence="3" key="2">
    <citation type="submission" date="2020-05" db="UniProtKB">
        <authorList>
            <consortium name="EnsemblMetazoa"/>
        </authorList>
    </citation>
    <scope>IDENTIFICATION</scope>
</reference>
<evidence type="ECO:0000256" key="1">
    <source>
        <dbReference type="SAM" id="MobiDB-lite"/>
    </source>
</evidence>
<proteinExistence type="predicted"/>
<feature type="compositionally biased region" description="Basic and acidic residues" evidence="1">
    <location>
        <begin position="49"/>
        <end position="59"/>
    </location>
</feature>
<keyword evidence="2" id="KW-0238">DNA-binding</keyword>
<feature type="region of interest" description="Disordered" evidence="1">
    <location>
        <begin position="39"/>
        <end position="84"/>
    </location>
</feature>
<evidence type="ECO:0000313" key="4">
    <source>
        <dbReference type="Proteomes" id="UP000030765"/>
    </source>
</evidence>